<dbReference type="OrthoDB" id="1744517at2759"/>
<organism evidence="2 3">
    <name type="scientific">Rhododendron williamsianum</name>
    <dbReference type="NCBI Taxonomy" id="262921"/>
    <lineage>
        <taxon>Eukaryota</taxon>
        <taxon>Viridiplantae</taxon>
        <taxon>Streptophyta</taxon>
        <taxon>Embryophyta</taxon>
        <taxon>Tracheophyta</taxon>
        <taxon>Spermatophyta</taxon>
        <taxon>Magnoliopsida</taxon>
        <taxon>eudicotyledons</taxon>
        <taxon>Gunneridae</taxon>
        <taxon>Pentapetalae</taxon>
        <taxon>asterids</taxon>
        <taxon>Ericales</taxon>
        <taxon>Ericaceae</taxon>
        <taxon>Ericoideae</taxon>
        <taxon>Rhodoreae</taxon>
        <taxon>Rhododendron</taxon>
    </lineage>
</organism>
<sequence>MGTSKRKASQISQITTTTATISDLPNHITSDILSRLPLSSVFAYKRVCKPWRDLTLEPCFAKSHLSRYPPSLVFYRIGTKSPSHFEILQLHDPPALGHPTATVKFKTEIHSPRMPTELVASCNGSILLSNSLCNDVIVCNLLRAQHNRLYLHDELSVDEWKVWTMKD</sequence>
<evidence type="ECO:0000313" key="2">
    <source>
        <dbReference type="EMBL" id="KAE9456238.1"/>
    </source>
</evidence>
<accession>A0A6A4LPG2</accession>
<feature type="domain" description="F-box" evidence="1">
    <location>
        <begin position="18"/>
        <end position="68"/>
    </location>
</feature>
<dbReference type="InterPro" id="IPR036047">
    <property type="entry name" value="F-box-like_dom_sf"/>
</dbReference>
<dbReference type="SMART" id="SM00256">
    <property type="entry name" value="FBOX"/>
    <property type="match status" value="1"/>
</dbReference>
<dbReference type="InterPro" id="IPR050796">
    <property type="entry name" value="SCF_F-box_component"/>
</dbReference>
<dbReference type="InterPro" id="IPR001810">
    <property type="entry name" value="F-box_dom"/>
</dbReference>
<comment type="caution">
    <text evidence="2">The sequence shown here is derived from an EMBL/GenBank/DDBJ whole genome shotgun (WGS) entry which is preliminary data.</text>
</comment>
<dbReference type="PANTHER" id="PTHR31672">
    <property type="entry name" value="BNACNNG10540D PROTEIN"/>
    <property type="match status" value="1"/>
</dbReference>
<gene>
    <name evidence="2" type="ORF">C3L33_11860</name>
</gene>
<dbReference type="PROSITE" id="PS50181">
    <property type="entry name" value="FBOX"/>
    <property type="match status" value="1"/>
</dbReference>
<dbReference type="Gene3D" id="1.20.1280.50">
    <property type="match status" value="1"/>
</dbReference>
<keyword evidence="3" id="KW-1185">Reference proteome</keyword>
<reference evidence="2 3" key="1">
    <citation type="journal article" date="2019" name="Genome Biol. Evol.">
        <title>The Rhododendron genome and chromosomal organization provide insight into shared whole-genome duplications across the heath family (Ericaceae).</title>
        <authorList>
            <person name="Soza V.L."/>
            <person name="Lindsley D."/>
            <person name="Waalkes A."/>
            <person name="Ramage E."/>
            <person name="Patwardhan R.P."/>
            <person name="Burton J.N."/>
            <person name="Adey A."/>
            <person name="Kumar A."/>
            <person name="Qiu R."/>
            <person name="Shendure J."/>
            <person name="Hall B."/>
        </authorList>
    </citation>
    <scope>NUCLEOTIDE SEQUENCE [LARGE SCALE GENOMIC DNA]</scope>
    <source>
        <strain evidence="2">RSF 1966-606</strain>
    </source>
</reference>
<evidence type="ECO:0000259" key="1">
    <source>
        <dbReference type="PROSITE" id="PS50181"/>
    </source>
</evidence>
<evidence type="ECO:0000313" key="3">
    <source>
        <dbReference type="Proteomes" id="UP000428333"/>
    </source>
</evidence>
<dbReference type="PANTHER" id="PTHR31672:SF13">
    <property type="entry name" value="F-BOX PROTEIN CPR30-LIKE"/>
    <property type="match status" value="1"/>
</dbReference>
<dbReference type="Proteomes" id="UP000428333">
    <property type="component" value="Linkage Group LG07"/>
</dbReference>
<protein>
    <recommendedName>
        <fullName evidence="1">F-box domain-containing protein</fullName>
    </recommendedName>
</protein>
<proteinExistence type="predicted"/>
<name>A0A6A4LPG2_9ERIC</name>
<dbReference type="Pfam" id="PF12937">
    <property type="entry name" value="F-box-like"/>
    <property type="match status" value="1"/>
</dbReference>
<feature type="non-terminal residue" evidence="2">
    <location>
        <position position="1"/>
    </location>
</feature>
<dbReference type="SUPFAM" id="SSF81383">
    <property type="entry name" value="F-box domain"/>
    <property type="match status" value="1"/>
</dbReference>
<dbReference type="EMBL" id="QEFC01001744">
    <property type="protein sequence ID" value="KAE9456238.1"/>
    <property type="molecule type" value="Genomic_DNA"/>
</dbReference>
<dbReference type="AlphaFoldDB" id="A0A6A4LPG2"/>